<feature type="transmembrane region" description="Helical" evidence="2">
    <location>
        <begin position="1571"/>
        <end position="1593"/>
    </location>
</feature>
<comment type="caution">
    <text evidence="3">The sequence shown here is derived from an EMBL/GenBank/DDBJ whole genome shotgun (WGS) entry which is preliminary data.</text>
</comment>
<keyword evidence="2" id="KW-1133">Transmembrane helix</keyword>
<feature type="transmembrane region" description="Helical" evidence="2">
    <location>
        <begin position="1336"/>
        <end position="1355"/>
    </location>
</feature>
<sequence>MATGMQHNSGPGIQVPTPAFPDGTAILRSTRHCPYCFTATEGASSCHHCGLDLTRSELATVHETSLQIADLLDERRDQISTALEHSLEAARAEAAAPVELIAPPQTQDAPATMASTPELPAQPALASQQQLETEHPPIPAQFPVPQAAAPHAPVATASPRPPSMPPAPLQTAPGPRSTATQPAAPRRRLSPQTLLLITGVSFLAVAAIVFLTFAFVMFDLTTKAVITAGVTLAVLVGASLLRWRKLDATAEGVAVFGVVLLALDIWAMRSLNFFGLGASPALVYWGGALLVLAAICLGWGRASRLRAPVIVAALSVVPGLTLLAAGFTLELNEQPAAFLLAIAGVVAVATLITRFTSRDAELESQLVLGTSQLAAAVVMMHAVSIVAGQGSWLGVVGAIALTGALVWQLATIQRHARYGTTDDHGQTPLQWLRIPAAVLGTLAWFIAAFLSYASLIPHVSTAHSVLLPLAALAVPAWDAVRFGMWRRPAAAGLVTALILAVPTTLLGLGLPFILEILNRTLDEANPALALTFNAQHLLAFGLSTLFACIVAAILYRIPLGRQTFTTEEPRRDRTQLLGTVAVFALVLVAFALPQWIALAALALIAIAGLVTRMLADSRKLIALGYFADVALGLAIGAALLSVEFTTPIAVMVAAAALVLLIVRQFIAAGRPALPVAVAIVLVALIMLAQGLFAHRTNDQFLSPLAYGVAALLLLIAIVPGRQQPHETDARVLGVAGTGLAMLVAAAQLIGVAEGRTAFTLAATIAVVVAALTVTIIILVTTRQTRMPSILRSIALTALPWFVALALMGALAAAPWLALGGSQLGGAALVLSASAMLSATLLATLAKVPDGEKTGAVAGTLFQVAAAIAIFVTVMSRGESATIDAVTLGLLAASFLLLGRTIGQGSALGAPITWFAPATAGLLGSWLMQQLTASDDPLLTFSPLIGALAASALVVALRPAARTAPGAWLFAGLITGAVTLLFTTALLRPVLDVLPIVPACVMAVSAVLVAAVVFLRLPVWFLPTRSLLGTVSAVFLPIATARFVALVDWPLIIEVALAVIVIAVTIALATRIPIADDHLRADDVAVPLPSIVTGAVLASAVISFVTIAADVPSFALIAAYLALGIALGRLASSAPHPSGLLLNIATGVLAICAAVPAIATSSSSDLMGWTTIGSLALAAIAVGVDLWRTAAGSSVRRVAGVVTPIVVWSALALLPVPLSAPWWPLTVATTTAVVLAIWLVLRRAAESATLAGATLSASVLPIIALVAGASGGAEPSELGLLTSSTAVAVAGAGTIALFGAPSSWPALVVRLSRAALTLLAGIGSVALTQQLGRSEAALAAIPTAVLAIGVAVALIADSRRRPELAVDAPIYAALAPVWFVGTLLLSADEPATTPWMLGSALGFAALALTLAALRNRTRNLVALTLTVALLTCAAVSIVALVGLLVGDRGFLDEVGVVDLVVAAPVSVLLLLTQAIIQFVWAAPPANSFDGAAPRWSEAIARATPMAIAIIAIVNGHLGGLHTIAVNDGATVDAALASRMLVGQALMAAPLLLALVPLRGWRAGPAWLRNTTVLFGVTLAVFVAITAMSAAANGITPPVELFTLPGGLTFSALGFVYLRRIPALRSWPALAPGLVVTLIPSLIAELVEPTAWRIAVVTVLTVAAILLGAVGKLQAPLVLGTIVGVVHAIIAIRTTLPELVVPWWVWLAIAGSILVTVAATYEARMRDARRLAQTIRSLR</sequence>
<feature type="transmembrane region" description="Helical" evidence="2">
    <location>
        <begin position="576"/>
        <end position="592"/>
    </location>
</feature>
<protein>
    <submittedName>
        <fullName evidence="3">Uncharacterized protein</fullName>
    </submittedName>
</protein>
<feature type="transmembrane region" description="Helical" evidence="2">
    <location>
        <begin position="1197"/>
        <end position="1215"/>
    </location>
</feature>
<feature type="transmembrane region" description="Helical" evidence="2">
    <location>
        <begin position="1501"/>
        <end position="1519"/>
    </location>
</feature>
<feature type="transmembrane region" description="Helical" evidence="2">
    <location>
        <begin position="1026"/>
        <end position="1044"/>
    </location>
</feature>
<evidence type="ECO:0000256" key="1">
    <source>
        <dbReference type="SAM" id="MobiDB-lite"/>
    </source>
</evidence>
<feature type="transmembrane region" description="Helical" evidence="2">
    <location>
        <begin position="793"/>
        <end position="817"/>
    </location>
</feature>
<feature type="transmembrane region" description="Helical" evidence="2">
    <location>
        <begin position="967"/>
        <end position="986"/>
    </location>
</feature>
<feature type="transmembrane region" description="Helical" evidence="2">
    <location>
        <begin position="905"/>
        <end position="925"/>
    </location>
</feature>
<feature type="transmembrane region" description="Helical" evidence="2">
    <location>
        <begin position="489"/>
        <end position="514"/>
    </location>
</feature>
<name>A0A3P3W2D0_9MICO</name>
<feature type="transmembrane region" description="Helical" evidence="2">
    <location>
        <begin position="1221"/>
        <end position="1240"/>
    </location>
</feature>
<feature type="transmembrane region" description="Helical" evidence="2">
    <location>
        <begin position="307"/>
        <end position="329"/>
    </location>
</feature>
<feature type="transmembrane region" description="Helical" evidence="2">
    <location>
        <begin position="392"/>
        <end position="410"/>
    </location>
</feature>
<feature type="transmembrane region" description="Helical" evidence="2">
    <location>
        <begin position="854"/>
        <end position="874"/>
    </location>
</feature>
<accession>A0A3P3W2D0</accession>
<feature type="transmembrane region" description="Helical" evidence="2">
    <location>
        <begin position="1083"/>
        <end position="1104"/>
    </location>
</feature>
<dbReference type="EMBL" id="RQVS01000003">
    <property type="protein sequence ID" value="RRJ87799.1"/>
    <property type="molecule type" value="Genomic_DNA"/>
</dbReference>
<feature type="transmembrane region" description="Helical" evidence="2">
    <location>
        <begin position="823"/>
        <end position="842"/>
    </location>
</feature>
<evidence type="ECO:0000313" key="3">
    <source>
        <dbReference type="EMBL" id="RRJ87799.1"/>
    </source>
</evidence>
<feature type="compositionally biased region" description="Low complexity" evidence="1">
    <location>
        <begin position="143"/>
        <end position="158"/>
    </location>
</feature>
<feature type="compositionally biased region" description="Pro residues" evidence="1">
    <location>
        <begin position="159"/>
        <end position="168"/>
    </location>
</feature>
<feature type="transmembrane region" description="Helical" evidence="2">
    <location>
        <begin position="1625"/>
        <end position="1642"/>
    </location>
</feature>
<feature type="transmembrane region" description="Helical" evidence="2">
    <location>
        <begin position="1419"/>
        <end position="1443"/>
    </location>
</feature>
<feature type="transmembrane region" description="Helical" evidence="2">
    <location>
        <begin position="992"/>
        <end position="1014"/>
    </location>
</feature>
<keyword evidence="2" id="KW-0472">Membrane</keyword>
<organism evidence="3 4">
    <name type="scientific">Gulosibacter macacae</name>
    <dbReference type="NCBI Taxonomy" id="2488791"/>
    <lineage>
        <taxon>Bacteria</taxon>
        <taxon>Bacillati</taxon>
        <taxon>Actinomycetota</taxon>
        <taxon>Actinomycetes</taxon>
        <taxon>Micrococcales</taxon>
        <taxon>Microbacteriaceae</taxon>
        <taxon>Gulosibacter</taxon>
    </lineage>
</organism>
<feature type="transmembrane region" description="Helical" evidence="2">
    <location>
        <begin position="335"/>
        <end position="354"/>
    </location>
</feature>
<feature type="transmembrane region" description="Helical" evidence="2">
    <location>
        <begin position="1599"/>
        <end position="1616"/>
    </location>
</feature>
<feature type="transmembrane region" description="Helical" evidence="2">
    <location>
        <begin position="253"/>
        <end position="276"/>
    </location>
</feature>
<evidence type="ECO:0000313" key="4">
    <source>
        <dbReference type="Proteomes" id="UP000274391"/>
    </source>
</evidence>
<feature type="transmembrane region" description="Helical" evidence="2">
    <location>
        <begin position="1700"/>
        <end position="1719"/>
    </location>
</feature>
<feature type="transmembrane region" description="Helical" evidence="2">
    <location>
        <begin position="1648"/>
        <end position="1668"/>
    </location>
</feature>
<feature type="transmembrane region" description="Helical" evidence="2">
    <location>
        <begin position="1310"/>
        <end position="1330"/>
    </location>
</feature>
<feature type="transmembrane region" description="Helical" evidence="2">
    <location>
        <begin position="431"/>
        <end position="453"/>
    </location>
</feature>
<feature type="transmembrane region" description="Helical" evidence="2">
    <location>
        <begin position="673"/>
        <end position="694"/>
    </location>
</feature>
<feature type="transmembrane region" description="Helical" evidence="2">
    <location>
        <begin position="1455"/>
        <end position="1480"/>
    </location>
</feature>
<feature type="transmembrane region" description="Helical" evidence="2">
    <location>
        <begin position="459"/>
        <end position="477"/>
    </location>
</feature>
<proteinExistence type="predicted"/>
<feature type="transmembrane region" description="Helical" evidence="2">
    <location>
        <begin position="1139"/>
        <end position="1159"/>
    </location>
</feature>
<feature type="transmembrane region" description="Helical" evidence="2">
    <location>
        <begin position="1539"/>
        <end position="1559"/>
    </location>
</feature>
<feature type="region of interest" description="Disordered" evidence="1">
    <location>
        <begin position="108"/>
        <end position="186"/>
    </location>
</feature>
<feature type="transmembrane region" description="Helical" evidence="2">
    <location>
        <begin position="758"/>
        <end position="781"/>
    </location>
</feature>
<keyword evidence="4" id="KW-1185">Reference proteome</keyword>
<feature type="transmembrane region" description="Helical" evidence="2">
    <location>
        <begin position="880"/>
        <end position="898"/>
    </location>
</feature>
<feature type="transmembrane region" description="Helical" evidence="2">
    <location>
        <begin position="622"/>
        <end position="642"/>
    </location>
</feature>
<feature type="transmembrane region" description="Helical" evidence="2">
    <location>
        <begin position="700"/>
        <end position="719"/>
    </location>
</feature>
<feature type="transmembrane region" description="Helical" evidence="2">
    <location>
        <begin position="1247"/>
        <end position="1271"/>
    </location>
</feature>
<feature type="transmembrane region" description="Helical" evidence="2">
    <location>
        <begin position="1050"/>
        <end position="1071"/>
    </location>
</feature>
<feature type="transmembrane region" description="Helical" evidence="2">
    <location>
        <begin position="1165"/>
        <end position="1185"/>
    </location>
</feature>
<feature type="transmembrane region" description="Helical" evidence="2">
    <location>
        <begin position="1392"/>
        <end position="1412"/>
    </location>
</feature>
<feature type="transmembrane region" description="Helical" evidence="2">
    <location>
        <begin position="224"/>
        <end position="241"/>
    </location>
</feature>
<dbReference type="NCBIfam" id="NF047321">
    <property type="entry name" value="SCO7613_CTERM"/>
    <property type="match status" value="1"/>
</dbReference>
<feature type="compositionally biased region" description="Low complexity" evidence="1">
    <location>
        <begin position="117"/>
        <end position="131"/>
    </location>
</feature>
<feature type="transmembrane region" description="Helical" evidence="2">
    <location>
        <begin position="1277"/>
        <end position="1298"/>
    </location>
</feature>
<dbReference type="Proteomes" id="UP000274391">
    <property type="component" value="Unassembled WGS sequence"/>
</dbReference>
<feature type="transmembrane region" description="Helical" evidence="2">
    <location>
        <begin position="282"/>
        <end position="300"/>
    </location>
</feature>
<gene>
    <name evidence="3" type="ORF">EG850_02755</name>
</gene>
<feature type="transmembrane region" description="Helical" evidence="2">
    <location>
        <begin position="1367"/>
        <end position="1386"/>
    </location>
</feature>
<feature type="transmembrane region" description="Helical" evidence="2">
    <location>
        <begin position="598"/>
        <end position="615"/>
    </location>
</feature>
<feature type="transmembrane region" description="Helical" evidence="2">
    <location>
        <begin position="937"/>
        <end position="955"/>
    </location>
</feature>
<feature type="transmembrane region" description="Helical" evidence="2">
    <location>
        <begin position="648"/>
        <end position="666"/>
    </location>
</feature>
<feature type="transmembrane region" description="Helical" evidence="2">
    <location>
        <begin position="1110"/>
        <end position="1127"/>
    </location>
</feature>
<feature type="transmembrane region" description="Helical" evidence="2">
    <location>
        <begin position="1675"/>
        <end position="1694"/>
    </location>
</feature>
<dbReference type="InterPro" id="IPR058062">
    <property type="entry name" value="SCO7613_C"/>
</dbReference>
<evidence type="ECO:0000256" key="2">
    <source>
        <dbReference type="SAM" id="Phobius"/>
    </source>
</evidence>
<dbReference type="RefSeq" id="WP_124969640.1">
    <property type="nucleotide sequence ID" value="NZ_RQVS01000003.1"/>
</dbReference>
<dbReference type="OrthoDB" id="5096967at2"/>
<reference evidence="3 4" key="1">
    <citation type="submission" date="2018-11" db="EMBL/GenBank/DDBJ databases">
        <title>YIM 102482-1 draft genome.</title>
        <authorList>
            <person name="Li G."/>
            <person name="Jiang Y."/>
        </authorList>
    </citation>
    <scope>NUCLEOTIDE SEQUENCE [LARGE SCALE GENOMIC DNA]</scope>
    <source>
        <strain evidence="3 4">YIM 102482-1</strain>
    </source>
</reference>
<feature type="transmembrane region" description="Helical" evidence="2">
    <location>
        <begin position="731"/>
        <end position="752"/>
    </location>
</feature>
<feature type="transmembrane region" description="Helical" evidence="2">
    <location>
        <begin position="194"/>
        <end position="218"/>
    </location>
</feature>
<feature type="transmembrane region" description="Helical" evidence="2">
    <location>
        <begin position="534"/>
        <end position="555"/>
    </location>
</feature>
<keyword evidence="2" id="KW-0812">Transmembrane</keyword>
<feature type="transmembrane region" description="Helical" evidence="2">
    <location>
        <begin position="366"/>
        <end position="386"/>
    </location>
</feature>